<gene>
    <name evidence="1" type="ORF">NTJ_04844</name>
</gene>
<dbReference type="Proteomes" id="UP001307889">
    <property type="component" value="Chromosome 3"/>
</dbReference>
<protein>
    <submittedName>
        <fullName evidence="1">Uncharacterized protein</fullName>
    </submittedName>
</protein>
<dbReference type="EMBL" id="AP028911">
    <property type="protein sequence ID" value="BES92036.1"/>
    <property type="molecule type" value="Genomic_DNA"/>
</dbReference>
<accession>A0ABN7AIF5</accession>
<reference evidence="1 2" key="1">
    <citation type="submission" date="2023-09" db="EMBL/GenBank/DDBJ databases">
        <title>Nesidiocoris tenuis whole genome shotgun sequence.</title>
        <authorList>
            <person name="Shibata T."/>
            <person name="Shimoda M."/>
            <person name="Kobayashi T."/>
            <person name="Uehara T."/>
        </authorList>
    </citation>
    <scope>NUCLEOTIDE SEQUENCE [LARGE SCALE GENOMIC DNA]</scope>
    <source>
        <strain evidence="1 2">Japan</strain>
    </source>
</reference>
<keyword evidence="2" id="KW-1185">Reference proteome</keyword>
<sequence length="82" mass="9249">MGVVFKKTRSTGYYYHNNDMDAIDRTQPREVLRSGPFDVIGSSSTSLEVITHQGNLCVRTAALLQIWILIPPVHSSMITVQW</sequence>
<organism evidence="1 2">
    <name type="scientific">Nesidiocoris tenuis</name>
    <dbReference type="NCBI Taxonomy" id="355587"/>
    <lineage>
        <taxon>Eukaryota</taxon>
        <taxon>Metazoa</taxon>
        <taxon>Ecdysozoa</taxon>
        <taxon>Arthropoda</taxon>
        <taxon>Hexapoda</taxon>
        <taxon>Insecta</taxon>
        <taxon>Pterygota</taxon>
        <taxon>Neoptera</taxon>
        <taxon>Paraneoptera</taxon>
        <taxon>Hemiptera</taxon>
        <taxon>Heteroptera</taxon>
        <taxon>Panheteroptera</taxon>
        <taxon>Cimicomorpha</taxon>
        <taxon>Miridae</taxon>
        <taxon>Dicyphina</taxon>
        <taxon>Nesidiocoris</taxon>
    </lineage>
</organism>
<evidence type="ECO:0000313" key="2">
    <source>
        <dbReference type="Proteomes" id="UP001307889"/>
    </source>
</evidence>
<evidence type="ECO:0000313" key="1">
    <source>
        <dbReference type="EMBL" id="BES92036.1"/>
    </source>
</evidence>
<name>A0ABN7AIF5_9HEMI</name>
<proteinExistence type="predicted"/>